<dbReference type="EMBL" id="QEAP01000178">
    <property type="protein sequence ID" value="TPX73551.1"/>
    <property type="molecule type" value="Genomic_DNA"/>
</dbReference>
<sequence>MSNSPTICTTIEQIPRSLLHQPPRNPSPSNPSTTSLSPSTTPSRPVNEGLPHWEDARRTWTRGHKPYDPNADCYKDYKRHTAVEKVDPVHFNGVYDSIVNGRRFSKPVPLNFITAVLIHGWKREGLWEAPVAEPDHLSRTQPVQEDAEDSQ</sequence>
<feature type="region of interest" description="Disordered" evidence="1">
    <location>
        <begin position="131"/>
        <end position="151"/>
    </location>
</feature>
<evidence type="ECO:0000313" key="4">
    <source>
        <dbReference type="Proteomes" id="UP000320333"/>
    </source>
</evidence>
<name>A0A507FB35_9FUNG</name>
<dbReference type="AlphaFoldDB" id="A0A507FB35"/>
<keyword evidence="4" id="KW-1185">Reference proteome</keyword>
<accession>A0A507FB35</accession>
<evidence type="ECO:0000313" key="3">
    <source>
        <dbReference type="EMBL" id="TPX73551.1"/>
    </source>
</evidence>
<feature type="domain" description="Gag1-like clamp" evidence="2">
    <location>
        <begin position="38"/>
        <end position="128"/>
    </location>
</feature>
<dbReference type="OrthoDB" id="5576875at2759"/>
<gene>
    <name evidence="3" type="ORF">CcCBS67573_g05175</name>
</gene>
<organism evidence="3 4">
    <name type="scientific">Chytriomyces confervae</name>
    <dbReference type="NCBI Taxonomy" id="246404"/>
    <lineage>
        <taxon>Eukaryota</taxon>
        <taxon>Fungi</taxon>
        <taxon>Fungi incertae sedis</taxon>
        <taxon>Chytridiomycota</taxon>
        <taxon>Chytridiomycota incertae sedis</taxon>
        <taxon>Chytridiomycetes</taxon>
        <taxon>Chytridiales</taxon>
        <taxon>Chytriomycetaceae</taxon>
        <taxon>Chytriomyces</taxon>
    </lineage>
</organism>
<proteinExistence type="predicted"/>
<feature type="compositionally biased region" description="Polar residues" evidence="1">
    <location>
        <begin position="1"/>
        <end position="12"/>
    </location>
</feature>
<evidence type="ECO:0000256" key="1">
    <source>
        <dbReference type="SAM" id="MobiDB-lite"/>
    </source>
</evidence>
<dbReference type="Proteomes" id="UP000320333">
    <property type="component" value="Unassembled WGS sequence"/>
</dbReference>
<protein>
    <recommendedName>
        <fullName evidence="2">Gag1-like clamp domain-containing protein</fullName>
    </recommendedName>
</protein>
<dbReference type="InterPro" id="IPR025124">
    <property type="entry name" value="Gag1-like_clamp"/>
</dbReference>
<reference evidence="3 4" key="1">
    <citation type="journal article" date="2019" name="Sci. Rep.">
        <title>Comparative genomics of chytrid fungi reveal insights into the obligate biotrophic and pathogenic lifestyle of Synchytrium endobioticum.</title>
        <authorList>
            <person name="van de Vossenberg B.T.L.H."/>
            <person name="Warris S."/>
            <person name="Nguyen H.D.T."/>
            <person name="van Gent-Pelzer M.P.E."/>
            <person name="Joly D.L."/>
            <person name="van de Geest H.C."/>
            <person name="Bonants P.J.M."/>
            <person name="Smith D.S."/>
            <person name="Levesque C.A."/>
            <person name="van der Lee T.A.J."/>
        </authorList>
    </citation>
    <scope>NUCLEOTIDE SEQUENCE [LARGE SCALE GENOMIC DNA]</scope>
    <source>
        <strain evidence="3 4">CBS 675.73</strain>
    </source>
</reference>
<comment type="caution">
    <text evidence="3">The sequence shown here is derived from an EMBL/GenBank/DDBJ whole genome shotgun (WGS) entry which is preliminary data.</text>
</comment>
<evidence type="ECO:0000259" key="2">
    <source>
        <dbReference type="Pfam" id="PF13259"/>
    </source>
</evidence>
<feature type="compositionally biased region" description="Low complexity" evidence="1">
    <location>
        <begin position="30"/>
        <end position="45"/>
    </location>
</feature>
<dbReference type="Pfam" id="PF13259">
    <property type="entry name" value="clamp_Gag1-like"/>
    <property type="match status" value="1"/>
</dbReference>
<feature type="region of interest" description="Disordered" evidence="1">
    <location>
        <begin position="1"/>
        <end position="69"/>
    </location>
</feature>